<dbReference type="EMBL" id="JAQAGZ010000033">
    <property type="protein sequence ID" value="MCZ8517191.1"/>
    <property type="molecule type" value="Genomic_DNA"/>
</dbReference>
<gene>
    <name evidence="5" type="ORF">O9H85_33555</name>
</gene>
<dbReference type="Pfam" id="PF00293">
    <property type="entry name" value="NUDIX"/>
    <property type="match status" value="1"/>
</dbReference>
<evidence type="ECO:0000313" key="5">
    <source>
        <dbReference type="EMBL" id="MCZ8517191.1"/>
    </source>
</evidence>
<comment type="caution">
    <text evidence="5">The sequence shown here is derived from an EMBL/GenBank/DDBJ whole genome shotgun (WGS) entry which is preliminary data.</text>
</comment>
<organism evidence="5 6">
    <name type="scientific">Paenibacillus gyeongsangnamensis</name>
    <dbReference type="NCBI Taxonomy" id="3388067"/>
    <lineage>
        <taxon>Bacteria</taxon>
        <taxon>Bacillati</taxon>
        <taxon>Bacillota</taxon>
        <taxon>Bacilli</taxon>
        <taxon>Bacillales</taxon>
        <taxon>Paenibacillaceae</taxon>
        <taxon>Paenibacillus</taxon>
    </lineage>
</organism>
<evidence type="ECO:0000256" key="1">
    <source>
        <dbReference type="ARBA" id="ARBA00005582"/>
    </source>
</evidence>
<dbReference type="InterPro" id="IPR000086">
    <property type="entry name" value="NUDIX_hydrolase_dom"/>
</dbReference>
<dbReference type="Proteomes" id="UP001527882">
    <property type="component" value="Unassembled WGS sequence"/>
</dbReference>
<dbReference type="InterPro" id="IPR015797">
    <property type="entry name" value="NUDIX_hydrolase-like_dom_sf"/>
</dbReference>
<protein>
    <submittedName>
        <fullName evidence="5">NUDIX domain-containing protein</fullName>
    </submittedName>
</protein>
<sequence>MERQERRREFTATVYVLNESREALLFVRRRNPPFLGYYLPPGGHLERNETPDEAALREVKEETGYSIRLLSSTSRESLEEDGVQVLAYPIAIQLEPIDEEHDHIDFVYLGQVIGEQEQLGEGEEGGIWLSASQLDDNPLPASIRASAKRILTGERCLEAWNGFVDSSLSFPA</sequence>
<dbReference type="PROSITE" id="PS51462">
    <property type="entry name" value="NUDIX"/>
    <property type="match status" value="1"/>
</dbReference>
<dbReference type="PANTHER" id="PTHR43736:SF1">
    <property type="entry name" value="DIHYDRONEOPTERIN TRIPHOSPHATE DIPHOSPHATASE"/>
    <property type="match status" value="1"/>
</dbReference>
<accession>A0ABT4QKF7</accession>
<keyword evidence="2 3" id="KW-0378">Hydrolase</keyword>
<dbReference type="CDD" id="cd03674">
    <property type="entry name" value="NUDIX_Hydrolase"/>
    <property type="match status" value="1"/>
</dbReference>
<dbReference type="PROSITE" id="PS00893">
    <property type="entry name" value="NUDIX_BOX"/>
    <property type="match status" value="1"/>
</dbReference>
<dbReference type="InterPro" id="IPR020084">
    <property type="entry name" value="NUDIX_hydrolase_CS"/>
</dbReference>
<comment type="similarity">
    <text evidence="1 3">Belongs to the Nudix hydrolase family.</text>
</comment>
<keyword evidence="6" id="KW-1185">Reference proteome</keyword>
<proteinExistence type="inferred from homology"/>
<reference evidence="5 6" key="1">
    <citation type="submission" date="2022-12" db="EMBL/GenBank/DDBJ databases">
        <title>Draft genome sequence of Paenibacillus sp. dW9.</title>
        <authorList>
            <person name="Choi E.-W."/>
            <person name="Kim D.-U."/>
        </authorList>
    </citation>
    <scope>NUCLEOTIDE SEQUENCE [LARGE SCALE GENOMIC DNA]</scope>
    <source>
        <strain evidence="6">dW9</strain>
    </source>
</reference>
<dbReference type="Gene3D" id="3.90.79.10">
    <property type="entry name" value="Nucleoside Triphosphate Pyrophosphohydrolase"/>
    <property type="match status" value="1"/>
</dbReference>
<dbReference type="RefSeq" id="WP_269885723.1">
    <property type="nucleotide sequence ID" value="NZ_JAQAGZ010000033.1"/>
</dbReference>
<evidence type="ECO:0000313" key="6">
    <source>
        <dbReference type="Proteomes" id="UP001527882"/>
    </source>
</evidence>
<dbReference type="PANTHER" id="PTHR43736">
    <property type="entry name" value="ADP-RIBOSE PYROPHOSPHATASE"/>
    <property type="match status" value="1"/>
</dbReference>
<evidence type="ECO:0000259" key="4">
    <source>
        <dbReference type="PROSITE" id="PS51462"/>
    </source>
</evidence>
<dbReference type="InterPro" id="IPR020476">
    <property type="entry name" value="Nudix_hydrolase"/>
</dbReference>
<evidence type="ECO:0000256" key="3">
    <source>
        <dbReference type="RuleBase" id="RU003476"/>
    </source>
</evidence>
<dbReference type="SUPFAM" id="SSF55811">
    <property type="entry name" value="Nudix"/>
    <property type="match status" value="1"/>
</dbReference>
<evidence type="ECO:0000256" key="2">
    <source>
        <dbReference type="ARBA" id="ARBA00022801"/>
    </source>
</evidence>
<feature type="domain" description="Nudix hydrolase" evidence="4">
    <location>
        <begin position="7"/>
        <end position="152"/>
    </location>
</feature>
<dbReference type="PRINTS" id="PR00502">
    <property type="entry name" value="NUDIXFAMILY"/>
</dbReference>
<name>A0ABT4QKF7_9BACL</name>